<reference evidence="1" key="1">
    <citation type="submission" date="2020-05" db="EMBL/GenBank/DDBJ databases">
        <title>Large-scale comparative analyses of tick genomes elucidate their genetic diversity and vector capacities.</title>
        <authorList>
            <person name="Jia N."/>
            <person name="Wang J."/>
            <person name="Shi W."/>
            <person name="Du L."/>
            <person name="Sun Y."/>
            <person name="Zhan W."/>
            <person name="Jiang J."/>
            <person name="Wang Q."/>
            <person name="Zhang B."/>
            <person name="Ji P."/>
            <person name="Sakyi L.B."/>
            <person name="Cui X."/>
            <person name="Yuan T."/>
            <person name="Jiang B."/>
            <person name="Yang W."/>
            <person name="Lam T.T.-Y."/>
            <person name="Chang Q."/>
            <person name="Ding S."/>
            <person name="Wang X."/>
            <person name="Zhu J."/>
            <person name="Ruan X."/>
            <person name="Zhao L."/>
            <person name="Wei J."/>
            <person name="Que T."/>
            <person name="Du C."/>
            <person name="Cheng J."/>
            <person name="Dai P."/>
            <person name="Han X."/>
            <person name="Huang E."/>
            <person name="Gao Y."/>
            <person name="Liu J."/>
            <person name="Shao H."/>
            <person name="Ye R."/>
            <person name="Li L."/>
            <person name="Wei W."/>
            <person name="Wang X."/>
            <person name="Wang C."/>
            <person name="Yang T."/>
            <person name="Huo Q."/>
            <person name="Li W."/>
            <person name="Guo W."/>
            <person name="Chen H."/>
            <person name="Zhou L."/>
            <person name="Ni X."/>
            <person name="Tian J."/>
            <person name="Zhou Y."/>
            <person name="Sheng Y."/>
            <person name="Liu T."/>
            <person name="Pan Y."/>
            <person name="Xia L."/>
            <person name="Li J."/>
            <person name="Zhao F."/>
            <person name="Cao W."/>
        </authorList>
    </citation>
    <scope>NUCLEOTIDE SEQUENCE</scope>
    <source>
        <strain evidence="1">Hyas-2018</strain>
    </source>
</reference>
<name>A0ACB7RMX3_HYAAI</name>
<organism evidence="1 2">
    <name type="scientific">Hyalomma asiaticum</name>
    <name type="common">Tick</name>
    <dbReference type="NCBI Taxonomy" id="266040"/>
    <lineage>
        <taxon>Eukaryota</taxon>
        <taxon>Metazoa</taxon>
        <taxon>Ecdysozoa</taxon>
        <taxon>Arthropoda</taxon>
        <taxon>Chelicerata</taxon>
        <taxon>Arachnida</taxon>
        <taxon>Acari</taxon>
        <taxon>Parasitiformes</taxon>
        <taxon>Ixodida</taxon>
        <taxon>Ixodoidea</taxon>
        <taxon>Ixodidae</taxon>
        <taxon>Hyalomminae</taxon>
        <taxon>Hyalomma</taxon>
    </lineage>
</organism>
<dbReference type="Proteomes" id="UP000821845">
    <property type="component" value="Chromosome 8"/>
</dbReference>
<evidence type="ECO:0000313" key="2">
    <source>
        <dbReference type="Proteomes" id="UP000821845"/>
    </source>
</evidence>
<keyword evidence="2" id="KW-1185">Reference proteome</keyword>
<sequence>MQKRLLALLFQETGTIQVVTEHLNKVLQLKDCRAVERVMCLNAGCPFRSHSTHVQIKSSGGEDAEVFRNRKGVFSAIGQGGMTGCLVVLLSKAGSPRLSVSDGHTSTESAPTGCSSLLVPCEDAGLLRGGRLLGTVVEAYFASTLSWLTPTLVEAFGPP</sequence>
<proteinExistence type="predicted"/>
<evidence type="ECO:0000313" key="1">
    <source>
        <dbReference type="EMBL" id="KAH6924317.1"/>
    </source>
</evidence>
<accession>A0ACB7RMX3</accession>
<gene>
    <name evidence="1" type="ORF">HPB50_015368</name>
</gene>
<dbReference type="EMBL" id="CM023488">
    <property type="protein sequence ID" value="KAH6924317.1"/>
    <property type="molecule type" value="Genomic_DNA"/>
</dbReference>
<comment type="caution">
    <text evidence="1">The sequence shown here is derived from an EMBL/GenBank/DDBJ whole genome shotgun (WGS) entry which is preliminary data.</text>
</comment>
<protein>
    <submittedName>
        <fullName evidence="1">Uncharacterized protein</fullName>
    </submittedName>
</protein>